<dbReference type="EMBL" id="FR687359">
    <property type="protein sequence ID" value="CBW76105.1"/>
    <property type="molecule type" value="Genomic_DNA"/>
</dbReference>
<reference evidence="3 4" key="1">
    <citation type="journal article" date="2011" name="J. Bacteriol.">
        <title>Complete genome sequence of Burkholderia rhizoxinica, an endosymbiont of Rhizopus microsporus.</title>
        <authorList>
            <person name="Lackner G."/>
            <person name="Moebius N."/>
            <person name="Partida-Martinez L."/>
            <person name="Hertweck C."/>
        </authorList>
    </citation>
    <scope>NUCLEOTIDE SEQUENCE [LARGE SCALE GENOMIC DNA]</scope>
    <source>
        <strain evidence="4">DSM 19002 / CIP 109453 / HKI 454</strain>
    </source>
</reference>
<evidence type="ECO:0000313" key="3">
    <source>
        <dbReference type="EMBL" id="CBW76105.1"/>
    </source>
</evidence>
<proteinExistence type="predicted"/>
<dbReference type="Pfam" id="PF16747">
    <property type="entry name" value="Adhesin_E"/>
    <property type="match status" value="1"/>
</dbReference>
<protein>
    <recommendedName>
        <fullName evidence="2">Surface-adhesin protein E-like domain-containing protein</fullName>
    </recommendedName>
</protein>
<dbReference type="InterPro" id="IPR031939">
    <property type="entry name" value="Adhesin_E-like"/>
</dbReference>
<dbReference type="Proteomes" id="UP000007437">
    <property type="component" value="Chromosome"/>
</dbReference>
<feature type="transmembrane region" description="Helical" evidence="1">
    <location>
        <begin position="22"/>
        <end position="41"/>
    </location>
</feature>
<evidence type="ECO:0000256" key="1">
    <source>
        <dbReference type="SAM" id="Phobius"/>
    </source>
</evidence>
<dbReference type="KEGG" id="brh:RBRH_02119"/>
<evidence type="ECO:0000259" key="2">
    <source>
        <dbReference type="Pfam" id="PF16747"/>
    </source>
</evidence>
<dbReference type="STRING" id="882378.RBRH_02119"/>
<accession>E5ALT4</accession>
<gene>
    <name evidence="3" type="ordered locus">RBRH_02119</name>
</gene>
<sequence>MDHIVSAQAGWLQSLWRTTMRGVWRFALACGAGIGMGIVIAGSPAQAVQWMTLSSARDLSYELDADSAHKDPDGYLAYSTRTTWRDAAQPPGAIAAVAVSISRYQMNCQAKQWRLVESCYESADGSPAGVYKPTSNVWLDIGPGTVMDKIHARFC</sequence>
<evidence type="ECO:0000313" key="4">
    <source>
        <dbReference type="Proteomes" id="UP000007437"/>
    </source>
</evidence>
<keyword evidence="1" id="KW-1133">Transmembrane helix</keyword>
<feature type="domain" description="Surface-adhesin protein E-like" evidence="2">
    <location>
        <begin position="50"/>
        <end position="155"/>
    </location>
</feature>
<organism evidence="3 4">
    <name type="scientific">Mycetohabitans rhizoxinica (strain DSM 19002 / CIP 109453 / HKI 454)</name>
    <name type="common">Paraburkholderia rhizoxinica</name>
    <dbReference type="NCBI Taxonomy" id="882378"/>
    <lineage>
        <taxon>Bacteria</taxon>
        <taxon>Pseudomonadati</taxon>
        <taxon>Pseudomonadota</taxon>
        <taxon>Betaproteobacteria</taxon>
        <taxon>Burkholderiales</taxon>
        <taxon>Burkholderiaceae</taxon>
        <taxon>Mycetohabitans</taxon>
    </lineage>
</organism>
<dbReference type="eggNOG" id="ENOG50316AR">
    <property type="taxonomic scope" value="Bacteria"/>
</dbReference>
<keyword evidence="1" id="KW-0812">Transmembrane</keyword>
<keyword evidence="1" id="KW-0472">Membrane</keyword>
<dbReference type="AlphaFoldDB" id="E5ALT4"/>
<dbReference type="HOGENOM" id="CLU_1692203_0_0_4"/>
<name>E5ALT4_MYCRK</name>